<keyword evidence="1" id="KW-0812">Transmembrane</keyword>
<evidence type="ECO:0000313" key="3">
    <source>
        <dbReference type="Proteomes" id="UP000473531"/>
    </source>
</evidence>
<feature type="transmembrane region" description="Helical" evidence="1">
    <location>
        <begin position="113"/>
        <end position="132"/>
    </location>
</feature>
<keyword evidence="3" id="KW-1185">Reference proteome</keyword>
<gene>
    <name evidence="2" type="ORF">GRI44_11985</name>
</gene>
<protein>
    <submittedName>
        <fullName evidence="2">Uncharacterized protein</fullName>
    </submittedName>
</protein>
<keyword evidence="1" id="KW-0472">Membrane</keyword>
<accession>A0A6L7GLE3</accession>
<evidence type="ECO:0000313" key="2">
    <source>
        <dbReference type="EMBL" id="MXP15471.1"/>
    </source>
</evidence>
<evidence type="ECO:0000256" key="1">
    <source>
        <dbReference type="SAM" id="Phobius"/>
    </source>
</evidence>
<feature type="transmembrane region" description="Helical" evidence="1">
    <location>
        <begin position="75"/>
        <end position="93"/>
    </location>
</feature>
<organism evidence="2 3">
    <name type="scientific">Allopontixanthobacter confluentis</name>
    <dbReference type="NCBI Taxonomy" id="1849021"/>
    <lineage>
        <taxon>Bacteria</taxon>
        <taxon>Pseudomonadati</taxon>
        <taxon>Pseudomonadota</taxon>
        <taxon>Alphaproteobacteria</taxon>
        <taxon>Sphingomonadales</taxon>
        <taxon>Erythrobacteraceae</taxon>
        <taxon>Allopontixanthobacter</taxon>
    </lineage>
</organism>
<feature type="transmembrane region" description="Helical" evidence="1">
    <location>
        <begin position="6"/>
        <end position="30"/>
    </location>
</feature>
<reference evidence="2 3" key="1">
    <citation type="submission" date="2019-12" db="EMBL/GenBank/DDBJ databases">
        <title>Genomic-based taxomic classification of the family Erythrobacteraceae.</title>
        <authorList>
            <person name="Xu L."/>
        </authorList>
    </citation>
    <scope>NUCLEOTIDE SEQUENCE [LARGE SCALE GENOMIC DNA]</scope>
    <source>
        <strain evidence="2 3">KCTC 52259</strain>
    </source>
</reference>
<keyword evidence="1" id="KW-1133">Transmembrane helix</keyword>
<proteinExistence type="predicted"/>
<comment type="caution">
    <text evidence="2">The sequence shown here is derived from an EMBL/GenBank/DDBJ whole genome shotgun (WGS) entry which is preliminary data.</text>
</comment>
<dbReference type="OrthoDB" id="7632268at2"/>
<dbReference type="EMBL" id="WTYU01000002">
    <property type="protein sequence ID" value="MXP15471.1"/>
    <property type="molecule type" value="Genomic_DNA"/>
</dbReference>
<dbReference type="AlphaFoldDB" id="A0A6L7GLE3"/>
<dbReference type="RefSeq" id="WP_160601987.1">
    <property type="nucleotide sequence ID" value="NZ_WTYU01000002.1"/>
</dbReference>
<sequence length="133" mass="14182">MDGPLLQTIALGVILVAAGWLLVVGLVCAIRPELALAMLGRMGSTWPIQIGEHGLRALAGAALVVRADYSGAPHIFSIAGWFILLSSVAILVAPRRWHQAYSQYWAKRLPPVLVRFMAVPTFILAGVVACAAL</sequence>
<name>A0A6L7GLE3_9SPHN</name>
<dbReference type="Proteomes" id="UP000473531">
    <property type="component" value="Unassembled WGS sequence"/>
</dbReference>